<keyword evidence="4 11" id="KW-0808">Transferase</keyword>
<dbReference type="GO" id="GO:0009244">
    <property type="term" value="P:lipopolysaccharide core region biosynthetic process"/>
    <property type="evidence" value="ECO:0007669"/>
    <property type="project" value="TreeGrafter"/>
</dbReference>
<feature type="transmembrane region" description="Helical" evidence="8">
    <location>
        <begin position="66"/>
        <end position="93"/>
    </location>
</feature>
<evidence type="ECO:0000256" key="1">
    <source>
        <dbReference type="ARBA" id="ARBA00004429"/>
    </source>
</evidence>
<dbReference type="SUPFAM" id="SSF53649">
    <property type="entry name" value="Alkaline phosphatase-like"/>
    <property type="match status" value="1"/>
</dbReference>
<dbReference type="PANTHER" id="PTHR30443:SF0">
    <property type="entry name" value="PHOSPHOETHANOLAMINE TRANSFERASE EPTA"/>
    <property type="match status" value="1"/>
</dbReference>
<comment type="subcellular location">
    <subcellularLocation>
        <location evidence="1">Cell inner membrane</location>
        <topology evidence="1">Multi-pass membrane protein</topology>
    </subcellularLocation>
</comment>
<feature type="domain" description="Phosphoethanolamine transferase N-terminal" evidence="10">
    <location>
        <begin position="66"/>
        <end position="204"/>
    </location>
</feature>
<evidence type="ECO:0000313" key="12">
    <source>
        <dbReference type="Proteomes" id="UP000483362"/>
    </source>
</evidence>
<keyword evidence="3" id="KW-0997">Cell inner membrane</keyword>
<accession>A0A6L5XG10</accession>
<feature type="transmembrane region" description="Helical" evidence="8">
    <location>
        <begin position="37"/>
        <end position="54"/>
    </location>
</feature>
<dbReference type="Pfam" id="PF00884">
    <property type="entry name" value="Sulfatase"/>
    <property type="match status" value="1"/>
</dbReference>
<feature type="transmembrane region" description="Helical" evidence="8">
    <location>
        <begin position="12"/>
        <end position="31"/>
    </location>
</feature>
<dbReference type="InterPro" id="IPR040423">
    <property type="entry name" value="PEA_transferase"/>
</dbReference>
<keyword evidence="2" id="KW-1003">Cell membrane</keyword>
<evidence type="ECO:0000256" key="2">
    <source>
        <dbReference type="ARBA" id="ARBA00022475"/>
    </source>
</evidence>
<evidence type="ECO:0000256" key="7">
    <source>
        <dbReference type="ARBA" id="ARBA00023136"/>
    </source>
</evidence>
<dbReference type="GO" id="GO:0005886">
    <property type="term" value="C:plasma membrane"/>
    <property type="evidence" value="ECO:0007669"/>
    <property type="project" value="UniProtKB-SubCell"/>
</dbReference>
<dbReference type="GO" id="GO:0016776">
    <property type="term" value="F:phosphotransferase activity, phosphate group as acceptor"/>
    <property type="evidence" value="ECO:0007669"/>
    <property type="project" value="TreeGrafter"/>
</dbReference>
<dbReference type="Proteomes" id="UP000483362">
    <property type="component" value="Unassembled WGS sequence"/>
</dbReference>
<evidence type="ECO:0000256" key="5">
    <source>
        <dbReference type="ARBA" id="ARBA00022692"/>
    </source>
</evidence>
<feature type="domain" description="Sulfatase N-terminal" evidence="9">
    <location>
        <begin position="234"/>
        <end position="518"/>
    </location>
</feature>
<dbReference type="AlphaFoldDB" id="A0A6L5XG10"/>
<reference evidence="11 12" key="1">
    <citation type="submission" date="2019-08" db="EMBL/GenBank/DDBJ databases">
        <title>In-depth cultivation of the pig gut microbiome towards novel bacterial diversity and tailored functional studies.</title>
        <authorList>
            <person name="Wylensek D."/>
            <person name="Hitch T.C.A."/>
            <person name="Clavel T."/>
        </authorList>
    </citation>
    <scope>NUCLEOTIDE SEQUENCE [LARGE SCALE GENOMIC DNA]</scope>
    <source>
        <strain evidence="11 12">Oil-RF-744-WCA-WT-10</strain>
    </source>
</reference>
<dbReference type="RefSeq" id="WP_154327225.1">
    <property type="nucleotide sequence ID" value="NZ_CP045696.1"/>
</dbReference>
<gene>
    <name evidence="11" type="ORF">FYJ29_11845</name>
</gene>
<evidence type="ECO:0000256" key="4">
    <source>
        <dbReference type="ARBA" id="ARBA00022679"/>
    </source>
</evidence>
<protein>
    <submittedName>
        <fullName evidence="11">Lipid A phosphoethanolamine transferase</fullName>
    </submittedName>
</protein>
<evidence type="ECO:0000256" key="8">
    <source>
        <dbReference type="SAM" id="Phobius"/>
    </source>
</evidence>
<dbReference type="Gene3D" id="3.40.720.10">
    <property type="entry name" value="Alkaline Phosphatase, subunit A"/>
    <property type="match status" value="1"/>
</dbReference>
<keyword evidence="7 8" id="KW-0472">Membrane</keyword>
<proteinExistence type="predicted"/>
<dbReference type="Pfam" id="PF08019">
    <property type="entry name" value="EptA_B_N"/>
    <property type="match status" value="1"/>
</dbReference>
<dbReference type="InterPro" id="IPR017850">
    <property type="entry name" value="Alkaline_phosphatase_core_sf"/>
</dbReference>
<evidence type="ECO:0000259" key="9">
    <source>
        <dbReference type="Pfam" id="PF00884"/>
    </source>
</evidence>
<evidence type="ECO:0000256" key="6">
    <source>
        <dbReference type="ARBA" id="ARBA00022989"/>
    </source>
</evidence>
<keyword evidence="6 8" id="KW-1133">Transmembrane helix</keyword>
<feature type="transmembrane region" description="Helical" evidence="8">
    <location>
        <begin position="152"/>
        <end position="171"/>
    </location>
</feature>
<evidence type="ECO:0000313" key="11">
    <source>
        <dbReference type="EMBL" id="MSS18441.1"/>
    </source>
</evidence>
<comment type="caution">
    <text evidence="11">The sequence shown here is derived from an EMBL/GenBank/DDBJ whole genome shotgun (WGS) entry which is preliminary data.</text>
</comment>
<keyword evidence="5 8" id="KW-0812">Transmembrane</keyword>
<dbReference type="CDD" id="cd16017">
    <property type="entry name" value="LptA"/>
    <property type="match status" value="1"/>
</dbReference>
<dbReference type="InterPro" id="IPR000917">
    <property type="entry name" value="Sulfatase_N"/>
</dbReference>
<sequence length="557" mass="63028">MSDKLRFTLSPQFLFFYTIIVLLVPNVTLSITEGMPLAAAVANVLLPACLYTLLMSLSGKTGRQVWILFPLVFFAAFQMVLIYLYGSGVIGVGMFLNLVTTNPDEALELLDNLVPALVIVFVLYLPLLFIAGMQWARHTRLEATRRRSWRRAALLGLAASAVYTAALYVAYPKGEEKKGRFEYRVEDDMYPFNVFYNLGLAVRESYNSAHYQERVAHFKFGAVATHPADSAEVYVLVVGETARSRNFQLYGYKRPTNPLLSREQGLIVYTGVRTQSNTTHRSVPMLLTAATADDHDRLYHEKGILAAFGEAGFHTAFFSNQLPNHSYIDFLGEEAHDVRFIKKGKSAKLFYDVELLPYVKSELARGYRKLFIVLHMYGSHFNYRDRYARSRALFLPDTPTEAEPANRPQLLNAYDNTIVETDYILARLIDMLRSEHCAAALLYTSDHGENIFDDKRKLFLHASPKPSEYDTDVPLLLWTSPAYDRQNPAIVGNLRRNRHKGVESNASVFPTMLSMAGIKTKARVDSLSLTNPAYRLGVRYYLNDHNHGVPLSAWGIK</sequence>
<keyword evidence="12" id="KW-1185">Reference proteome</keyword>
<evidence type="ECO:0000256" key="3">
    <source>
        <dbReference type="ARBA" id="ARBA00022519"/>
    </source>
</evidence>
<evidence type="ECO:0000259" key="10">
    <source>
        <dbReference type="Pfam" id="PF08019"/>
    </source>
</evidence>
<dbReference type="InterPro" id="IPR058130">
    <property type="entry name" value="PEA_transf_C"/>
</dbReference>
<name>A0A6L5XG10_9BACT</name>
<feature type="transmembrane region" description="Helical" evidence="8">
    <location>
        <begin position="113"/>
        <end position="131"/>
    </location>
</feature>
<dbReference type="InterPro" id="IPR012549">
    <property type="entry name" value="EptA-like_N"/>
</dbReference>
<dbReference type="PANTHER" id="PTHR30443">
    <property type="entry name" value="INNER MEMBRANE PROTEIN"/>
    <property type="match status" value="1"/>
</dbReference>
<organism evidence="11 12">
    <name type="scientific">Sodaliphilus pleomorphus</name>
    <dbReference type="NCBI Taxonomy" id="2606626"/>
    <lineage>
        <taxon>Bacteria</taxon>
        <taxon>Pseudomonadati</taxon>
        <taxon>Bacteroidota</taxon>
        <taxon>Bacteroidia</taxon>
        <taxon>Bacteroidales</taxon>
        <taxon>Muribaculaceae</taxon>
        <taxon>Sodaliphilus</taxon>
    </lineage>
</organism>
<dbReference type="EMBL" id="VULT01000021">
    <property type="protein sequence ID" value="MSS18441.1"/>
    <property type="molecule type" value="Genomic_DNA"/>
</dbReference>